<feature type="region of interest" description="Disordered" evidence="1">
    <location>
        <begin position="1"/>
        <end position="97"/>
    </location>
</feature>
<sequence length="97" mass="10217">MRWAFNSPEFVMSSTRTTLPPEPPSLPFPCARPPPPPKACLAPPPKPSTDVVDLEDAEVTSVPTVEEPVDADLPPDVSTPADEGGSTAPLDADLDDL</sequence>
<gene>
    <name evidence="2" type="ORF">FSB_LOCUS27748</name>
</gene>
<name>A0A2N9GB67_FAGSY</name>
<evidence type="ECO:0000313" key="2">
    <source>
        <dbReference type="EMBL" id="SPC99866.1"/>
    </source>
</evidence>
<evidence type="ECO:0000256" key="1">
    <source>
        <dbReference type="SAM" id="MobiDB-lite"/>
    </source>
</evidence>
<protein>
    <submittedName>
        <fullName evidence="2">Uncharacterized protein</fullName>
    </submittedName>
</protein>
<accession>A0A2N9GB67</accession>
<reference evidence="2" key="1">
    <citation type="submission" date="2018-02" db="EMBL/GenBank/DDBJ databases">
        <authorList>
            <person name="Cohen D.B."/>
            <person name="Kent A.D."/>
        </authorList>
    </citation>
    <scope>NUCLEOTIDE SEQUENCE</scope>
</reference>
<organism evidence="2">
    <name type="scientific">Fagus sylvatica</name>
    <name type="common">Beechnut</name>
    <dbReference type="NCBI Taxonomy" id="28930"/>
    <lineage>
        <taxon>Eukaryota</taxon>
        <taxon>Viridiplantae</taxon>
        <taxon>Streptophyta</taxon>
        <taxon>Embryophyta</taxon>
        <taxon>Tracheophyta</taxon>
        <taxon>Spermatophyta</taxon>
        <taxon>Magnoliopsida</taxon>
        <taxon>eudicotyledons</taxon>
        <taxon>Gunneridae</taxon>
        <taxon>Pentapetalae</taxon>
        <taxon>rosids</taxon>
        <taxon>fabids</taxon>
        <taxon>Fagales</taxon>
        <taxon>Fagaceae</taxon>
        <taxon>Fagus</taxon>
    </lineage>
</organism>
<dbReference type="AlphaFoldDB" id="A0A2N9GB67"/>
<proteinExistence type="predicted"/>
<dbReference type="EMBL" id="OIVN01002016">
    <property type="protein sequence ID" value="SPC99866.1"/>
    <property type="molecule type" value="Genomic_DNA"/>
</dbReference>
<feature type="compositionally biased region" description="Pro residues" evidence="1">
    <location>
        <begin position="20"/>
        <end position="47"/>
    </location>
</feature>